<evidence type="ECO:0000256" key="4">
    <source>
        <dbReference type="ARBA" id="ARBA00022989"/>
    </source>
</evidence>
<name>A0ABT1QSJ3_9GAMM</name>
<feature type="transmembrane region" description="Helical" evidence="6">
    <location>
        <begin position="413"/>
        <end position="439"/>
    </location>
</feature>
<feature type="transmembrane region" description="Helical" evidence="6">
    <location>
        <begin position="701"/>
        <end position="724"/>
    </location>
</feature>
<dbReference type="Pfam" id="PF02687">
    <property type="entry name" value="FtsX"/>
    <property type="match status" value="2"/>
</dbReference>
<feature type="transmembrane region" description="Helical" evidence="6">
    <location>
        <begin position="253"/>
        <end position="276"/>
    </location>
</feature>
<evidence type="ECO:0000313" key="9">
    <source>
        <dbReference type="Proteomes" id="UP001165498"/>
    </source>
</evidence>
<keyword evidence="9" id="KW-1185">Reference proteome</keyword>
<sequence length="825" mass="87603">MNIWRFSARSLRREFRHGELRTLAAALVLAVAALTAVATLGQRVERAIVASAAELIGGDLGVAARREVGAEYAAQAQREGLRMNRSAEFPSVVFAAGKSQLAQVTATDAAYPLRGVLRIRNEHGAEQDVTAPAAGTVYADGLLLTALGLRTGDALELAGKSLAVRGEILRQPDGGQLFSLAPRIIVALEDAQSSGLLGVGSRARHKLMLAGEPAALARFQAWAKPRLSDGAQLVTVAEAQQNLRSAFERGESFLRLAALLSALLSGIAVALAAQRYARRKIDEVALLRALGLGKQRVLASLSLSVLMLGLPACLLGAALGLGLQQIVLSYAGNLLPAAAPPPSLQPALAAIAVGLAVLIGFALPPLARLRDVPPMRVFQRAVGLRPRRFDLLYLLPPLVAFGLIASQSSNATIASALGGSLLGVAAATLVIGLLLIWALRRIGRGLPGALRFGLANLARRRGLSLIQATALALSFTALLLLAVVGPGLLNAWRADLPPQTPNHFLLNLQPEQRNSVEQQLQALGAKNLNLLPLAVGKLVAINGKPPRPEDYDDRRAANWINGETRLSWSDALPDSNVLKEGAWFDGKATEPQVSVERVWVDMLRLKLGDTLSFTVGERTLEARIVNIREADWTSFRVNFFVLLDPASAAQLPHSFIASYWLPAQQTPQLREISRANPNLSMIDINAILDRVRDIIDQVTSAVMAVLGFSLLAGLLVLVAALNVSAEERRFETALLRTLGARRGQLLATVLGEFALLGLIAGLIAAFGAISAGLSLGRGVFRIAWSPPLLPFALGVLAAVALVAFAGWLGTRGIARTSPVVVLRKE</sequence>
<gene>
    <name evidence="8" type="ORF">NM961_11165</name>
</gene>
<organism evidence="8 9">
    <name type="scientific">Tahibacter harae</name>
    <dbReference type="NCBI Taxonomy" id="2963937"/>
    <lineage>
        <taxon>Bacteria</taxon>
        <taxon>Pseudomonadati</taxon>
        <taxon>Pseudomonadota</taxon>
        <taxon>Gammaproteobacteria</taxon>
        <taxon>Lysobacterales</taxon>
        <taxon>Rhodanobacteraceae</taxon>
        <taxon>Tahibacter</taxon>
    </lineage>
</organism>
<dbReference type="PANTHER" id="PTHR30287:SF1">
    <property type="entry name" value="INNER MEMBRANE PROTEIN"/>
    <property type="match status" value="1"/>
</dbReference>
<protein>
    <submittedName>
        <fullName evidence="8">FtsX-like permease family protein</fullName>
    </submittedName>
</protein>
<feature type="transmembrane region" description="Helical" evidence="6">
    <location>
        <begin position="468"/>
        <end position="489"/>
    </location>
</feature>
<proteinExistence type="predicted"/>
<evidence type="ECO:0000313" key="8">
    <source>
        <dbReference type="EMBL" id="MCQ4165271.1"/>
    </source>
</evidence>
<dbReference type="EMBL" id="JANFQO010000008">
    <property type="protein sequence ID" value="MCQ4165271.1"/>
    <property type="molecule type" value="Genomic_DNA"/>
</dbReference>
<feature type="domain" description="ABC3 transporter permease C-terminal" evidence="7">
    <location>
        <begin position="256"/>
        <end position="363"/>
    </location>
</feature>
<dbReference type="Proteomes" id="UP001165498">
    <property type="component" value="Unassembled WGS sequence"/>
</dbReference>
<feature type="transmembrane region" description="Helical" evidence="6">
    <location>
        <begin position="347"/>
        <end position="367"/>
    </location>
</feature>
<feature type="transmembrane region" description="Helical" evidence="6">
    <location>
        <begin position="745"/>
        <end position="769"/>
    </location>
</feature>
<evidence type="ECO:0000256" key="3">
    <source>
        <dbReference type="ARBA" id="ARBA00022692"/>
    </source>
</evidence>
<dbReference type="InterPro" id="IPR003838">
    <property type="entry name" value="ABC3_permease_C"/>
</dbReference>
<feature type="transmembrane region" description="Helical" evidence="6">
    <location>
        <begin position="297"/>
        <end position="327"/>
    </location>
</feature>
<keyword evidence="3 6" id="KW-0812">Transmembrane</keyword>
<comment type="subcellular location">
    <subcellularLocation>
        <location evidence="1">Cell membrane</location>
        <topology evidence="1">Multi-pass membrane protein</topology>
    </subcellularLocation>
</comment>
<evidence type="ECO:0000256" key="1">
    <source>
        <dbReference type="ARBA" id="ARBA00004651"/>
    </source>
</evidence>
<evidence type="ECO:0000256" key="2">
    <source>
        <dbReference type="ARBA" id="ARBA00022475"/>
    </source>
</evidence>
<dbReference type="PANTHER" id="PTHR30287">
    <property type="entry name" value="MEMBRANE COMPONENT OF PREDICTED ABC SUPERFAMILY METABOLITE UPTAKE TRANSPORTER"/>
    <property type="match status" value="1"/>
</dbReference>
<keyword evidence="5 6" id="KW-0472">Membrane</keyword>
<dbReference type="InterPro" id="IPR038766">
    <property type="entry name" value="Membrane_comp_ABC_pdt"/>
</dbReference>
<evidence type="ECO:0000259" key="7">
    <source>
        <dbReference type="Pfam" id="PF02687"/>
    </source>
</evidence>
<dbReference type="RefSeq" id="WP_255914392.1">
    <property type="nucleotide sequence ID" value="NZ_JANFQO010000008.1"/>
</dbReference>
<evidence type="ECO:0000256" key="5">
    <source>
        <dbReference type="ARBA" id="ARBA00023136"/>
    </source>
</evidence>
<feature type="transmembrane region" description="Helical" evidence="6">
    <location>
        <begin position="789"/>
        <end position="808"/>
    </location>
</feature>
<evidence type="ECO:0000256" key="6">
    <source>
        <dbReference type="SAM" id="Phobius"/>
    </source>
</evidence>
<reference evidence="8" key="1">
    <citation type="submission" date="2022-07" db="EMBL/GenBank/DDBJ databases">
        <title>Tahibacter sp., a new gammaproteobacterium isolated from the silt sample collected at pig farm.</title>
        <authorList>
            <person name="Chen H."/>
        </authorList>
    </citation>
    <scope>NUCLEOTIDE SEQUENCE</scope>
    <source>
        <strain evidence="8">P2K</strain>
    </source>
</reference>
<keyword evidence="4 6" id="KW-1133">Transmembrane helix</keyword>
<keyword evidence="2" id="KW-1003">Cell membrane</keyword>
<comment type="caution">
    <text evidence="8">The sequence shown here is derived from an EMBL/GenBank/DDBJ whole genome shotgun (WGS) entry which is preliminary data.</text>
</comment>
<feature type="transmembrane region" description="Helical" evidence="6">
    <location>
        <begin position="388"/>
        <end position="407"/>
    </location>
</feature>
<feature type="domain" description="ABC3 transporter permease C-terminal" evidence="7">
    <location>
        <begin position="704"/>
        <end position="818"/>
    </location>
</feature>
<accession>A0ABT1QSJ3</accession>